<evidence type="ECO:0000313" key="1">
    <source>
        <dbReference type="EMBL" id="KAI0036496.1"/>
    </source>
</evidence>
<organism evidence="1 2">
    <name type="scientific">Vararia minispora EC-137</name>
    <dbReference type="NCBI Taxonomy" id="1314806"/>
    <lineage>
        <taxon>Eukaryota</taxon>
        <taxon>Fungi</taxon>
        <taxon>Dikarya</taxon>
        <taxon>Basidiomycota</taxon>
        <taxon>Agaricomycotina</taxon>
        <taxon>Agaricomycetes</taxon>
        <taxon>Russulales</taxon>
        <taxon>Lachnocladiaceae</taxon>
        <taxon>Vararia</taxon>
    </lineage>
</organism>
<sequence length="346" mass="40026">MPERYHIPNCLTSWKWPRRLNLHYHEVKAVSSAWARSFGAFSPRAQHAYDCCDFNLLASFAYPLADKARLRTGCDLMNMFFVFDEYSDVSHPDEVQVMADIIMDALRNPHIPRPVGEWIGGEMTRQFWELAIKTASAGGQKRFVETFATYTRAVVRQAADRENRHIRTVDEYLEVRRDTIGAKPSFALLEFDMDLPDEVHEHSVLKELTILCIDMILLGNDIASYNLEQSRGDDNHNMITVVMHHYQTDVQGAMSWVQQYHAGLETRFMCLYENELPTFGEPVDAQFARYVDGLGNWVRASDQWGFESQRYFGRMGTEIFKRRWVTLLPREKGEDVGPKIIDGTLL</sequence>
<proteinExistence type="predicted"/>
<name>A0ACB8QZ05_9AGAM</name>
<dbReference type="Proteomes" id="UP000814128">
    <property type="component" value="Unassembled WGS sequence"/>
</dbReference>
<evidence type="ECO:0000313" key="2">
    <source>
        <dbReference type="Proteomes" id="UP000814128"/>
    </source>
</evidence>
<protein>
    <submittedName>
        <fullName evidence="1">Terpenoid synthase</fullName>
    </submittedName>
</protein>
<comment type="caution">
    <text evidence="1">The sequence shown here is derived from an EMBL/GenBank/DDBJ whole genome shotgun (WGS) entry which is preliminary data.</text>
</comment>
<reference evidence="1" key="1">
    <citation type="submission" date="2021-02" db="EMBL/GenBank/DDBJ databases">
        <authorList>
            <consortium name="DOE Joint Genome Institute"/>
            <person name="Ahrendt S."/>
            <person name="Looney B.P."/>
            <person name="Miyauchi S."/>
            <person name="Morin E."/>
            <person name="Drula E."/>
            <person name="Courty P.E."/>
            <person name="Chicoki N."/>
            <person name="Fauchery L."/>
            <person name="Kohler A."/>
            <person name="Kuo A."/>
            <person name="Labutti K."/>
            <person name="Pangilinan J."/>
            <person name="Lipzen A."/>
            <person name="Riley R."/>
            <person name="Andreopoulos W."/>
            <person name="He G."/>
            <person name="Johnson J."/>
            <person name="Barry K.W."/>
            <person name="Grigoriev I.V."/>
            <person name="Nagy L."/>
            <person name="Hibbett D."/>
            <person name="Henrissat B."/>
            <person name="Matheny P.B."/>
            <person name="Labbe J."/>
            <person name="Martin F."/>
        </authorList>
    </citation>
    <scope>NUCLEOTIDE SEQUENCE</scope>
    <source>
        <strain evidence="1">EC-137</strain>
    </source>
</reference>
<dbReference type="EMBL" id="MU273471">
    <property type="protein sequence ID" value="KAI0036496.1"/>
    <property type="molecule type" value="Genomic_DNA"/>
</dbReference>
<accession>A0ACB8QZ05</accession>
<reference evidence="1" key="2">
    <citation type="journal article" date="2022" name="New Phytol.">
        <title>Evolutionary transition to the ectomycorrhizal habit in the genomes of a hyperdiverse lineage of mushroom-forming fungi.</title>
        <authorList>
            <person name="Looney B."/>
            <person name="Miyauchi S."/>
            <person name="Morin E."/>
            <person name="Drula E."/>
            <person name="Courty P.E."/>
            <person name="Kohler A."/>
            <person name="Kuo A."/>
            <person name="LaButti K."/>
            <person name="Pangilinan J."/>
            <person name="Lipzen A."/>
            <person name="Riley R."/>
            <person name="Andreopoulos W."/>
            <person name="He G."/>
            <person name="Johnson J."/>
            <person name="Nolan M."/>
            <person name="Tritt A."/>
            <person name="Barry K.W."/>
            <person name="Grigoriev I.V."/>
            <person name="Nagy L.G."/>
            <person name="Hibbett D."/>
            <person name="Henrissat B."/>
            <person name="Matheny P.B."/>
            <person name="Labbe J."/>
            <person name="Martin F.M."/>
        </authorList>
    </citation>
    <scope>NUCLEOTIDE SEQUENCE</scope>
    <source>
        <strain evidence="1">EC-137</strain>
    </source>
</reference>
<gene>
    <name evidence="1" type="ORF">K488DRAFT_41032</name>
</gene>
<keyword evidence="2" id="KW-1185">Reference proteome</keyword>